<keyword evidence="8" id="KW-0805">Transcription regulation</keyword>
<dbReference type="PANTHER" id="PTHR11477:SF0">
    <property type="entry name" value="IP08861P-RELATED"/>
    <property type="match status" value="1"/>
</dbReference>
<dbReference type="InterPro" id="IPR035441">
    <property type="entry name" value="TFIIS/LEDGF_dom_sf"/>
</dbReference>
<keyword evidence="15" id="KW-1185">Reference proteome</keyword>
<evidence type="ECO:0000256" key="3">
    <source>
        <dbReference type="ARBA" id="ARBA00022771"/>
    </source>
</evidence>
<dbReference type="PROSITE" id="PS51133">
    <property type="entry name" value="ZF_TFIIS_2"/>
    <property type="match status" value="1"/>
</dbReference>
<dbReference type="InterPro" id="IPR036575">
    <property type="entry name" value="TFIIS_cen_dom_sf"/>
</dbReference>
<evidence type="ECO:0000256" key="1">
    <source>
        <dbReference type="ARBA" id="ARBA00004123"/>
    </source>
</evidence>
<dbReference type="GO" id="GO:0006368">
    <property type="term" value="P:transcription elongation by RNA polymerase II"/>
    <property type="evidence" value="ECO:0007669"/>
    <property type="project" value="InterPro"/>
</dbReference>
<accession>M2LLM9</accession>
<dbReference type="GO" id="GO:0031440">
    <property type="term" value="P:regulation of mRNA 3'-end processing"/>
    <property type="evidence" value="ECO:0007669"/>
    <property type="project" value="TreeGrafter"/>
</dbReference>
<comment type="subcellular location">
    <subcellularLocation>
        <location evidence="1 7 8">Nucleus</location>
    </subcellularLocation>
</comment>
<keyword evidence="3 6" id="KW-0863">Zinc-finger</keyword>
<dbReference type="STRING" id="717646.M2LLM9"/>
<keyword evidence="9" id="KW-0175">Coiled coil</keyword>
<keyword evidence="2 8" id="KW-0479">Metal-binding</keyword>
<dbReference type="GO" id="GO:0031564">
    <property type="term" value="P:transcription antitermination"/>
    <property type="evidence" value="ECO:0007669"/>
    <property type="project" value="TreeGrafter"/>
</dbReference>
<dbReference type="Gene3D" id="2.20.25.10">
    <property type="match status" value="1"/>
</dbReference>
<dbReference type="RefSeq" id="XP_007677771.1">
    <property type="nucleotide sequence ID" value="XM_007679581.1"/>
</dbReference>
<evidence type="ECO:0000256" key="5">
    <source>
        <dbReference type="ARBA" id="ARBA00023242"/>
    </source>
</evidence>
<dbReference type="GO" id="GO:0000977">
    <property type="term" value="F:RNA polymerase II transcription regulatory region sequence-specific DNA binding"/>
    <property type="evidence" value="ECO:0007669"/>
    <property type="project" value="TreeGrafter"/>
</dbReference>
<feature type="domain" description="TFIIS-type" evidence="11">
    <location>
        <begin position="269"/>
        <end position="309"/>
    </location>
</feature>
<keyword evidence="5 7" id="KW-0539">Nucleus</keyword>
<dbReference type="AlphaFoldDB" id="M2LLM9"/>
<protein>
    <recommendedName>
        <fullName evidence="8">Transcription elongation factor</fullName>
    </recommendedName>
</protein>
<dbReference type="GeneID" id="19115209"/>
<dbReference type="InterPro" id="IPR017923">
    <property type="entry name" value="TFIIS_N"/>
</dbReference>
<dbReference type="InterPro" id="IPR006289">
    <property type="entry name" value="TFSII"/>
</dbReference>
<evidence type="ECO:0000313" key="14">
    <source>
        <dbReference type="EMBL" id="EMC95202.1"/>
    </source>
</evidence>
<dbReference type="GO" id="GO:0006362">
    <property type="term" value="P:transcription elongation by RNA polymerase I"/>
    <property type="evidence" value="ECO:0007669"/>
    <property type="project" value="TreeGrafter"/>
</dbReference>
<dbReference type="PIRSF" id="PIRSF006704">
    <property type="entry name" value="TF_IIS"/>
    <property type="match status" value="1"/>
</dbReference>
<dbReference type="GO" id="GO:0005634">
    <property type="term" value="C:nucleus"/>
    <property type="evidence" value="ECO:0007669"/>
    <property type="project" value="UniProtKB-SubCell"/>
</dbReference>
<evidence type="ECO:0000259" key="11">
    <source>
        <dbReference type="PROSITE" id="PS51133"/>
    </source>
</evidence>
<feature type="domain" description="TFIIS central" evidence="13">
    <location>
        <begin position="151"/>
        <end position="266"/>
    </location>
</feature>
<evidence type="ECO:0000256" key="9">
    <source>
        <dbReference type="SAM" id="Coils"/>
    </source>
</evidence>
<dbReference type="HOGENOM" id="CLU_037637_1_1_1"/>
<dbReference type="CDD" id="cd00183">
    <property type="entry name" value="TFIIS_I"/>
    <property type="match status" value="1"/>
</dbReference>
<organism evidence="14 15">
    <name type="scientific">Baudoinia panamericana (strain UAMH 10762)</name>
    <name type="common">Angels' share fungus</name>
    <name type="synonym">Baudoinia compniacensis (strain UAMH 10762)</name>
    <dbReference type="NCBI Taxonomy" id="717646"/>
    <lineage>
        <taxon>Eukaryota</taxon>
        <taxon>Fungi</taxon>
        <taxon>Dikarya</taxon>
        <taxon>Ascomycota</taxon>
        <taxon>Pezizomycotina</taxon>
        <taxon>Dothideomycetes</taxon>
        <taxon>Dothideomycetidae</taxon>
        <taxon>Mycosphaerellales</taxon>
        <taxon>Teratosphaeriaceae</taxon>
        <taxon>Baudoinia</taxon>
    </lineage>
</organism>
<dbReference type="SMART" id="SM00510">
    <property type="entry name" value="TFS2M"/>
    <property type="match status" value="1"/>
</dbReference>
<dbReference type="SUPFAM" id="SSF46942">
    <property type="entry name" value="Elongation factor TFIIS domain 2"/>
    <property type="match status" value="1"/>
</dbReference>
<dbReference type="GO" id="GO:0005737">
    <property type="term" value="C:cytoplasm"/>
    <property type="evidence" value="ECO:0007669"/>
    <property type="project" value="EnsemblFungi"/>
</dbReference>
<dbReference type="PROSITE" id="PS51319">
    <property type="entry name" value="TFIIS_N"/>
    <property type="match status" value="1"/>
</dbReference>
<evidence type="ECO:0000256" key="2">
    <source>
        <dbReference type="ARBA" id="ARBA00022723"/>
    </source>
</evidence>
<dbReference type="KEGG" id="bcom:BAUCODRAFT_530419"/>
<dbReference type="GO" id="GO:0008270">
    <property type="term" value="F:zinc ion binding"/>
    <property type="evidence" value="ECO:0007669"/>
    <property type="project" value="UniProtKB-UniRule"/>
</dbReference>
<dbReference type="CDD" id="cd13749">
    <property type="entry name" value="Zn-ribbon_TFIIS"/>
    <property type="match status" value="1"/>
</dbReference>
<dbReference type="PROSITE" id="PS00466">
    <property type="entry name" value="ZF_TFIIS_1"/>
    <property type="match status" value="1"/>
</dbReference>
<dbReference type="InterPro" id="IPR035100">
    <property type="entry name" value="TF_IIS-typ"/>
</dbReference>
<evidence type="ECO:0000256" key="4">
    <source>
        <dbReference type="ARBA" id="ARBA00022833"/>
    </source>
</evidence>
<dbReference type="OMA" id="RFVVMTH"/>
<evidence type="ECO:0000256" key="10">
    <source>
        <dbReference type="SAM" id="MobiDB-lite"/>
    </source>
</evidence>
<keyword evidence="4 8" id="KW-0862">Zinc</keyword>
<dbReference type="FunFam" id="1.10.472.30:FF:000003">
    <property type="entry name" value="Transcription elongation factor S-II"/>
    <property type="match status" value="1"/>
</dbReference>
<feature type="region of interest" description="Disordered" evidence="10">
    <location>
        <begin position="1"/>
        <end position="23"/>
    </location>
</feature>
<dbReference type="PANTHER" id="PTHR11477">
    <property type="entry name" value="TRANSCRIPTION FACTOR S-II ZINC FINGER DOMAIN-CONTAINING PROTEIN"/>
    <property type="match status" value="1"/>
</dbReference>
<gene>
    <name evidence="14" type="ORF">BAUCODRAFT_530419</name>
</gene>
<dbReference type="OrthoDB" id="44867at2759"/>
<evidence type="ECO:0000259" key="12">
    <source>
        <dbReference type="PROSITE" id="PS51319"/>
    </source>
</evidence>
<comment type="similarity">
    <text evidence="8">Belongs to the TFS-II family.</text>
</comment>
<dbReference type="PROSITE" id="PS51321">
    <property type="entry name" value="TFIIS_CENTRAL"/>
    <property type="match status" value="1"/>
</dbReference>
<evidence type="ECO:0000256" key="6">
    <source>
        <dbReference type="PROSITE-ProRule" id="PRU00472"/>
    </source>
</evidence>
<reference evidence="14 15" key="1">
    <citation type="journal article" date="2012" name="PLoS Pathog.">
        <title>Diverse lifestyles and strategies of plant pathogenesis encoded in the genomes of eighteen Dothideomycetes fungi.</title>
        <authorList>
            <person name="Ohm R.A."/>
            <person name="Feau N."/>
            <person name="Henrissat B."/>
            <person name="Schoch C.L."/>
            <person name="Horwitz B.A."/>
            <person name="Barry K.W."/>
            <person name="Condon B.J."/>
            <person name="Copeland A.C."/>
            <person name="Dhillon B."/>
            <person name="Glaser F."/>
            <person name="Hesse C.N."/>
            <person name="Kosti I."/>
            <person name="LaButti K."/>
            <person name="Lindquist E.A."/>
            <person name="Lucas S."/>
            <person name="Salamov A.A."/>
            <person name="Bradshaw R.E."/>
            <person name="Ciuffetti L."/>
            <person name="Hamelin R.C."/>
            <person name="Kema G.H.J."/>
            <person name="Lawrence C."/>
            <person name="Scott J.A."/>
            <person name="Spatafora J.W."/>
            <person name="Turgeon B.G."/>
            <person name="de Wit P.J.G.M."/>
            <person name="Zhong S."/>
            <person name="Goodwin S.B."/>
            <person name="Grigoriev I.V."/>
        </authorList>
    </citation>
    <scope>NUCLEOTIDE SEQUENCE [LARGE SCALE GENOMIC DNA]</scope>
    <source>
        <strain evidence="14 15">UAMH 10762</strain>
    </source>
</reference>
<feature type="region of interest" description="Disordered" evidence="10">
    <location>
        <begin position="78"/>
        <end position="145"/>
    </location>
</feature>
<sequence>MDAKALSDAGRQIGKAVDSGDPPSTLLQLLQPLRTFTATEDLLRHSKIGIAVNRLRQNKDPKVAQLSSQLINKWKADVKTKSKTGSPAPAAKGINGVANGRDATSSPAPKTDGVKKEPSATSNPARKSKVPPEKRTFTADEVNTDLTGDTTRNGCIGLIYNGLAYMSEESPDEVLVAARSVEAAAFSVHNNETSSAYKMKMRSLFQNLKMKGNATLRRDVFNGKIEPKRFVTMTSDELKNAEKRAQDAALEKENMKASMTAQEEKAISTTMTCNKCKQSRVAYTQAQTRSADEPMTTFCECTNCGNRWKFS</sequence>
<dbReference type="InterPro" id="IPR003617">
    <property type="entry name" value="TFIIS/CRSP70_N_sub"/>
</dbReference>
<evidence type="ECO:0000259" key="13">
    <source>
        <dbReference type="PROSITE" id="PS51321"/>
    </source>
</evidence>
<dbReference type="SUPFAM" id="SSF57783">
    <property type="entry name" value="Zinc beta-ribbon"/>
    <property type="match status" value="1"/>
</dbReference>
<feature type="coiled-coil region" evidence="9">
    <location>
        <begin position="231"/>
        <end position="265"/>
    </location>
</feature>
<name>M2LLM9_BAUPA</name>
<dbReference type="Proteomes" id="UP000011761">
    <property type="component" value="Unassembled WGS sequence"/>
</dbReference>
<keyword evidence="8" id="KW-0238">DNA-binding</keyword>
<evidence type="ECO:0000313" key="15">
    <source>
        <dbReference type="Proteomes" id="UP000011761"/>
    </source>
</evidence>
<evidence type="ECO:0000256" key="8">
    <source>
        <dbReference type="RuleBase" id="RU368078"/>
    </source>
</evidence>
<dbReference type="InterPro" id="IPR001222">
    <property type="entry name" value="Znf_TFIIS"/>
</dbReference>
<dbReference type="EMBL" id="KB445557">
    <property type="protein sequence ID" value="EMC95202.1"/>
    <property type="molecule type" value="Genomic_DNA"/>
</dbReference>
<dbReference type="Gene3D" id="1.20.930.10">
    <property type="entry name" value="Conserved domain common to transcription factors TFIIS, elongin A, CRSP70"/>
    <property type="match status" value="1"/>
</dbReference>
<dbReference type="SMART" id="SM00509">
    <property type="entry name" value="TFS2N"/>
    <property type="match status" value="1"/>
</dbReference>
<dbReference type="NCBIfam" id="TIGR01385">
    <property type="entry name" value="TFSII"/>
    <property type="match status" value="1"/>
</dbReference>
<dbReference type="Gene3D" id="1.10.472.30">
    <property type="entry name" value="Transcription elongation factor S-II, central domain"/>
    <property type="match status" value="1"/>
</dbReference>
<dbReference type="GO" id="GO:0001139">
    <property type="term" value="F:RNA polymerase II complex recruiting activity"/>
    <property type="evidence" value="ECO:0007669"/>
    <property type="project" value="TreeGrafter"/>
</dbReference>
<proteinExistence type="inferred from homology"/>
<dbReference type="SUPFAM" id="SSF47676">
    <property type="entry name" value="Conserved domain common to transcription factors TFIIS, elongin A, CRSP70"/>
    <property type="match status" value="1"/>
</dbReference>
<comment type="function">
    <text evidence="8">Necessary for efficient RNA polymerase II transcription elongation past template-encoded arresting sites.</text>
</comment>
<dbReference type="InterPro" id="IPR003618">
    <property type="entry name" value="TFIIS_cen_dom"/>
</dbReference>
<keyword evidence="8" id="KW-0804">Transcription</keyword>
<evidence type="ECO:0000256" key="7">
    <source>
        <dbReference type="PROSITE-ProRule" id="PRU00649"/>
    </source>
</evidence>
<dbReference type="Pfam" id="PF07500">
    <property type="entry name" value="TFIIS_M"/>
    <property type="match status" value="1"/>
</dbReference>
<dbReference type="Pfam" id="PF01096">
    <property type="entry name" value="Zn_ribbon_TFIIS"/>
    <property type="match status" value="1"/>
</dbReference>
<feature type="domain" description="TFIIS N-terminal" evidence="12">
    <location>
        <begin position="1"/>
        <end position="81"/>
    </location>
</feature>
<dbReference type="Pfam" id="PF08711">
    <property type="entry name" value="Med26"/>
    <property type="match status" value="1"/>
</dbReference>
<dbReference type="SMART" id="SM00440">
    <property type="entry name" value="ZnF_C2C2"/>
    <property type="match status" value="1"/>
</dbReference>
<dbReference type="eggNOG" id="KOG1105">
    <property type="taxonomic scope" value="Eukaryota"/>
</dbReference>